<dbReference type="InterPro" id="IPR008278">
    <property type="entry name" value="4-PPantetheinyl_Trfase_dom"/>
</dbReference>
<dbReference type="InterPro" id="IPR037143">
    <property type="entry name" value="4-PPantetheinyl_Trfase_dom_sf"/>
</dbReference>
<protein>
    <submittedName>
        <fullName evidence="5">4'-phosphopantetheinyl transferase family protein</fullName>
    </submittedName>
</protein>
<dbReference type="GO" id="GO:0016740">
    <property type="term" value="F:transferase activity"/>
    <property type="evidence" value="ECO:0007669"/>
    <property type="project" value="UniProtKB-KW"/>
</dbReference>
<dbReference type="EMBL" id="JBHMEW010000051">
    <property type="protein sequence ID" value="MFB9211621.1"/>
    <property type="molecule type" value="Genomic_DNA"/>
</dbReference>
<feature type="domain" description="4'-phosphopantetheinyl transferase N-terminal" evidence="4">
    <location>
        <begin position="43"/>
        <end position="126"/>
    </location>
</feature>
<dbReference type="SUPFAM" id="SSF56214">
    <property type="entry name" value="4'-phosphopantetheinyl transferase"/>
    <property type="match status" value="2"/>
</dbReference>
<gene>
    <name evidence="5" type="ORF">ACFFUR_07375</name>
</gene>
<comment type="caution">
    <text evidence="5">The sequence shown here is derived from an EMBL/GenBank/DDBJ whole genome shotgun (WGS) entry which is preliminary data.</text>
</comment>
<dbReference type="PANTHER" id="PTHR12215">
    <property type="entry name" value="PHOSPHOPANTETHEINE TRANSFERASE"/>
    <property type="match status" value="1"/>
</dbReference>
<evidence type="ECO:0000313" key="6">
    <source>
        <dbReference type="Proteomes" id="UP001589654"/>
    </source>
</evidence>
<keyword evidence="2 5" id="KW-0808">Transferase</keyword>
<dbReference type="InterPro" id="IPR055066">
    <property type="entry name" value="AASDHPPT_N"/>
</dbReference>
<dbReference type="RefSeq" id="WP_290248514.1">
    <property type="nucleotide sequence ID" value="NZ_JAUFQT010000001.1"/>
</dbReference>
<accession>A0ABV5J479</accession>
<dbReference type="Pfam" id="PF01648">
    <property type="entry name" value="ACPS"/>
    <property type="match status" value="1"/>
</dbReference>
<dbReference type="PANTHER" id="PTHR12215:SF10">
    <property type="entry name" value="L-AMINOADIPATE-SEMIALDEHYDE DEHYDROGENASE-PHOSPHOPANTETHEINYL TRANSFERASE"/>
    <property type="match status" value="1"/>
</dbReference>
<name>A0ABV5J479_9BACT</name>
<evidence type="ECO:0000259" key="3">
    <source>
        <dbReference type="Pfam" id="PF01648"/>
    </source>
</evidence>
<evidence type="ECO:0000313" key="5">
    <source>
        <dbReference type="EMBL" id="MFB9211621.1"/>
    </source>
</evidence>
<feature type="domain" description="4'-phosphopantetheinyl transferase" evidence="3">
    <location>
        <begin position="133"/>
        <end position="219"/>
    </location>
</feature>
<keyword evidence="6" id="KW-1185">Reference proteome</keyword>
<evidence type="ECO:0000256" key="2">
    <source>
        <dbReference type="ARBA" id="ARBA00022679"/>
    </source>
</evidence>
<comment type="similarity">
    <text evidence="1">Belongs to the P-Pant transferase superfamily. Gsp/Sfp/HetI/AcpT family.</text>
</comment>
<dbReference type="InterPro" id="IPR050559">
    <property type="entry name" value="P-Pant_transferase_sf"/>
</dbReference>
<reference evidence="5 6" key="1">
    <citation type="submission" date="2024-09" db="EMBL/GenBank/DDBJ databases">
        <authorList>
            <person name="Sun Q."/>
            <person name="Mori K."/>
        </authorList>
    </citation>
    <scope>NUCLEOTIDE SEQUENCE [LARGE SCALE GENOMIC DNA]</scope>
    <source>
        <strain evidence="5 6">CECT 7682</strain>
    </source>
</reference>
<dbReference type="Gene3D" id="3.90.470.20">
    <property type="entry name" value="4'-phosphopantetheinyl transferase domain"/>
    <property type="match status" value="2"/>
</dbReference>
<sequence length="252" mass="29689">MNNLMFINKIHCEPMSISNWTKEADYDIKDHVDIWRVSLNQIKDKLRALKRYLTLEEMFKFSKFKQEGDRLRYLGGKSFLKILLARYLKCSPMDISFKEGINNKPMLNEIHGINFNLSHSNDWVVFGLCEEELGVDIEFIDSNFDFIPIINNWFSTPETHYIENAYSPRHEFFKLWTRKEALLKATSVGMTQNLNVINCLDGTQYVPYEVGAGFSDWRIKSLFFEELYSLSVTFPVFYNQIRLFEPQVTSIP</sequence>
<dbReference type="Proteomes" id="UP001589654">
    <property type="component" value="Unassembled WGS sequence"/>
</dbReference>
<organism evidence="5 6">
    <name type="scientific">Echinicola jeungdonensis</name>
    <dbReference type="NCBI Taxonomy" id="709343"/>
    <lineage>
        <taxon>Bacteria</taxon>
        <taxon>Pseudomonadati</taxon>
        <taxon>Bacteroidota</taxon>
        <taxon>Cytophagia</taxon>
        <taxon>Cytophagales</taxon>
        <taxon>Cyclobacteriaceae</taxon>
        <taxon>Echinicola</taxon>
    </lineage>
</organism>
<proteinExistence type="inferred from homology"/>
<evidence type="ECO:0000256" key="1">
    <source>
        <dbReference type="ARBA" id="ARBA00010990"/>
    </source>
</evidence>
<dbReference type="Pfam" id="PF22624">
    <property type="entry name" value="AASDHPPT_N"/>
    <property type="match status" value="1"/>
</dbReference>
<evidence type="ECO:0000259" key="4">
    <source>
        <dbReference type="Pfam" id="PF22624"/>
    </source>
</evidence>